<dbReference type="Proteomes" id="UP000187266">
    <property type="component" value="Chromosome"/>
</dbReference>
<dbReference type="AlphaFoldDB" id="A0A1U7DG77"/>
<accession>A0A1U7DG77</accession>
<gene>
    <name evidence="1" type="ORF">BV394_03445</name>
</gene>
<evidence type="ECO:0000313" key="1">
    <source>
        <dbReference type="EMBL" id="APX88899.1"/>
    </source>
</evidence>
<proteinExistence type="predicted"/>
<keyword evidence="2" id="KW-1185">Reference proteome</keyword>
<name>A0A1U7DG77_9RHOB</name>
<evidence type="ECO:0000313" key="2">
    <source>
        <dbReference type="Proteomes" id="UP000187266"/>
    </source>
</evidence>
<organism evidence="1 2">
    <name type="scientific">Brevirhabdus pacifica</name>
    <dbReference type="NCBI Taxonomy" id="1267768"/>
    <lineage>
        <taxon>Bacteria</taxon>
        <taxon>Pseudomonadati</taxon>
        <taxon>Pseudomonadota</taxon>
        <taxon>Alphaproteobacteria</taxon>
        <taxon>Rhodobacterales</taxon>
        <taxon>Paracoccaceae</taxon>
        <taxon>Brevirhabdus</taxon>
    </lineage>
</organism>
<dbReference type="EMBL" id="CP019124">
    <property type="protein sequence ID" value="APX88899.1"/>
    <property type="molecule type" value="Genomic_DNA"/>
</dbReference>
<dbReference type="InterPro" id="IPR021955">
    <property type="entry name" value="DUF3572"/>
</dbReference>
<protein>
    <recommendedName>
        <fullName evidence="3">DUF3572 domain-containing protein</fullName>
    </recommendedName>
</protein>
<sequence>MKGPVMRAETAEAFALTALGWLISDEDLLGTFMGSTGCDAEALRQGAANPEFLASVLDFLSMDDAWVLRCSEATGLAPEDFLVARHALPGGAQTQWT</sequence>
<dbReference type="Pfam" id="PF12096">
    <property type="entry name" value="DUF3572"/>
    <property type="match status" value="1"/>
</dbReference>
<dbReference type="STRING" id="1267768.BV394_03445"/>
<evidence type="ECO:0008006" key="3">
    <source>
        <dbReference type="Google" id="ProtNLM"/>
    </source>
</evidence>
<reference evidence="1 2" key="1">
    <citation type="submission" date="2017-01" db="EMBL/GenBank/DDBJ databases">
        <title>Genomic analysis of Xuhuaishuia manganoxidans DY6-4.</title>
        <authorList>
            <person name="Wang X."/>
        </authorList>
    </citation>
    <scope>NUCLEOTIDE SEQUENCE [LARGE SCALE GENOMIC DNA]</scope>
    <source>
        <strain evidence="1 2">DY6-4</strain>
    </source>
</reference>